<keyword evidence="5" id="KW-1185">Reference proteome</keyword>
<dbReference type="GO" id="GO:0033897">
    <property type="term" value="F:ribonuclease T2 activity"/>
    <property type="evidence" value="ECO:0007669"/>
    <property type="project" value="InterPro"/>
</dbReference>
<dbReference type="PANTHER" id="PTHR11240:SF22">
    <property type="entry name" value="RIBONUCLEASE T2"/>
    <property type="match status" value="1"/>
</dbReference>
<dbReference type="EMBL" id="JAABNR010000017">
    <property type="protein sequence ID" value="NBZ89107.1"/>
    <property type="molecule type" value="Genomic_DNA"/>
</dbReference>
<sequence length="215" mass="23654">MRVILGLIAWVFATVAACPAWADGERAGDFDYYVLSLSWSSSWCLETGDARDDPQCDAGRGLTFVLHGLWPQYEEGGWPSYCRTNQRDATREETAAMTDIMPSASLAWHEWKSHGRCSGLSPRGYFAAARKAWESLKIPSVFGRVTVPLQVPPAVLEEAFYEANPALPEGSIALSCGDGRIEEVRLCLTTDLRPRACAPDVAACRMKTVTLPPLR</sequence>
<evidence type="ECO:0000313" key="4">
    <source>
        <dbReference type="EMBL" id="NBZ89107.1"/>
    </source>
</evidence>
<dbReference type="CDD" id="cd01062">
    <property type="entry name" value="RNase_T2_prok"/>
    <property type="match status" value="1"/>
</dbReference>
<organism evidence="4 5">
    <name type="scientific">Stagnihabitans tardus</name>
    <dbReference type="NCBI Taxonomy" id="2699202"/>
    <lineage>
        <taxon>Bacteria</taxon>
        <taxon>Pseudomonadati</taxon>
        <taxon>Pseudomonadota</taxon>
        <taxon>Alphaproteobacteria</taxon>
        <taxon>Rhodobacterales</taxon>
        <taxon>Paracoccaceae</taxon>
        <taxon>Stagnihabitans</taxon>
    </lineage>
</organism>
<dbReference type="InterPro" id="IPR018188">
    <property type="entry name" value="RNase_T2_His_AS_1"/>
</dbReference>
<dbReference type="SUPFAM" id="SSF55895">
    <property type="entry name" value="Ribonuclease Rh-like"/>
    <property type="match status" value="1"/>
</dbReference>
<comment type="caution">
    <text evidence="4">The sequence shown here is derived from an EMBL/GenBank/DDBJ whole genome shotgun (WGS) entry which is preliminary data.</text>
</comment>
<dbReference type="GO" id="GO:0006401">
    <property type="term" value="P:RNA catabolic process"/>
    <property type="evidence" value="ECO:0007669"/>
    <property type="project" value="UniProtKB-ARBA"/>
</dbReference>
<dbReference type="GO" id="GO:0003723">
    <property type="term" value="F:RNA binding"/>
    <property type="evidence" value="ECO:0007669"/>
    <property type="project" value="InterPro"/>
</dbReference>
<dbReference type="InterPro" id="IPR001568">
    <property type="entry name" value="RNase_T2-like"/>
</dbReference>
<evidence type="ECO:0000256" key="1">
    <source>
        <dbReference type="ARBA" id="ARBA00007469"/>
    </source>
</evidence>
<dbReference type="PANTHER" id="PTHR11240">
    <property type="entry name" value="RIBONUCLEASE T2"/>
    <property type="match status" value="1"/>
</dbReference>
<dbReference type="InterPro" id="IPR039378">
    <property type="entry name" value="RNase_T2_prok"/>
</dbReference>
<dbReference type="PROSITE" id="PS51257">
    <property type="entry name" value="PROKAR_LIPOPROTEIN"/>
    <property type="match status" value="1"/>
</dbReference>
<comment type="similarity">
    <text evidence="1 2">Belongs to the RNase T2 family.</text>
</comment>
<gene>
    <name evidence="4" type="ORF">GV832_16080</name>
</gene>
<feature type="chain" id="PRO_5041977451" evidence="3">
    <location>
        <begin position="23"/>
        <end position="215"/>
    </location>
</feature>
<evidence type="ECO:0000256" key="3">
    <source>
        <dbReference type="SAM" id="SignalP"/>
    </source>
</evidence>
<dbReference type="AlphaFoldDB" id="A0AAE5BWB1"/>
<dbReference type="Pfam" id="PF00445">
    <property type="entry name" value="Ribonuclease_T2"/>
    <property type="match status" value="1"/>
</dbReference>
<proteinExistence type="inferred from homology"/>
<dbReference type="PROSITE" id="PS00530">
    <property type="entry name" value="RNASE_T2_1"/>
    <property type="match status" value="1"/>
</dbReference>
<protein>
    <submittedName>
        <fullName evidence="4">Ribonuclease T</fullName>
    </submittedName>
</protein>
<name>A0AAE5BWB1_9RHOB</name>
<accession>A0AAE5BWB1</accession>
<dbReference type="RefSeq" id="WP_168775907.1">
    <property type="nucleotide sequence ID" value="NZ_JAABNR010000017.1"/>
</dbReference>
<dbReference type="InterPro" id="IPR036430">
    <property type="entry name" value="RNase_T2-like_sf"/>
</dbReference>
<evidence type="ECO:0000256" key="2">
    <source>
        <dbReference type="RuleBase" id="RU004328"/>
    </source>
</evidence>
<dbReference type="Gene3D" id="3.90.730.10">
    <property type="entry name" value="Ribonuclease T2-like"/>
    <property type="match status" value="1"/>
</dbReference>
<feature type="signal peptide" evidence="3">
    <location>
        <begin position="1"/>
        <end position="22"/>
    </location>
</feature>
<evidence type="ECO:0000313" key="5">
    <source>
        <dbReference type="Proteomes" id="UP001193501"/>
    </source>
</evidence>
<dbReference type="Proteomes" id="UP001193501">
    <property type="component" value="Unassembled WGS sequence"/>
</dbReference>
<keyword evidence="3" id="KW-0732">Signal</keyword>
<reference evidence="4" key="1">
    <citation type="submission" date="2020-01" db="EMBL/GenBank/DDBJ databases">
        <authorList>
            <person name="Chen W.-M."/>
        </authorList>
    </citation>
    <scope>NUCLEOTIDE SEQUENCE</scope>
    <source>
        <strain evidence="4">CYK-10</strain>
    </source>
</reference>